<evidence type="ECO:0000256" key="4">
    <source>
        <dbReference type="ARBA" id="ARBA00023002"/>
    </source>
</evidence>
<sequence length="305" mass="33435">MTKQDCLIIGGGIAGLQCAIQLGRYNHDVTVIDSEQGRSTITWGFHNLLGWPKGITGPELRKLGREHAEQCNVTFLKDRVVSVKKDSDIFIVKTAQNNTYEAKTIFIATGITDNLPKINNLMPCLGKSIYICPDCDGFEITNKNTAIIGGGNAGANMALTLTYWTHLLTFINHTKTPIDDKLMTELNKLKIPVINEAVTDILLDLDGQLTGIQLESGNIISCERGFTAFSGNKLNNELTTQLGVKHDQRNHVLADPRTKETNITGVWAGGDLLAHSEQVTISMGDGSQAAIWIHKRLMGIPRMPQ</sequence>
<gene>
    <name evidence="6" type="ORF">I6J18_23025</name>
</gene>
<dbReference type="EMBL" id="CP068053">
    <property type="protein sequence ID" value="QQT00397.1"/>
    <property type="molecule type" value="Genomic_DNA"/>
</dbReference>
<keyword evidence="3" id="KW-0285">Flavoprotein</keyword>
<organism evidence="6 7">
    <name type="scientific">Peribacillus psychrosaccharolyticus</name>
    <name type="common">Bacillus psychrosaccharolyticus</name>
    <dbReference type="NCBI Taxonomy" id="1407"/>
    <lineage>
        <taxon>Bacteria</taxon>
        <taxon>Bacillati</taxon>
        <taxon>Bacillota</taxon>
        <taxon>Bacilli</taxon>
        <taxon>Bacillales</taxon>
        <taxon>Bacillaceae</taxon>
        <taxon>Peribacillus</taxon>
    </lineage>
</organism>
<comment type="cofactor">
    <cofactor evidence="1">
        <name>FAD</name>
        <dbReference type="ChEBI" id="CHEBI:57692"/>
    </cofactor>
</comment>
<evidence type="ECO:0000313" key="6">
    <source>
        <dbReference type="EMBL" id="QQT00397.1"/>
    </source>
</evidence>
<dbReference type="PRINTS" id="PR00469">
    <property type="entry name" value="PNDRDTASEII"/>
</dbReference>
<dbReference type="AlphaFoldDB" id="A0A974NMH8"/>
<keyword evidence="4" id="KW-0560">Oxidoreductase</keyword>
<dbReference type="Pfam" id="PF07992">
    <property type="entry name" value="Pyr_redox_2"/>
    <property type="match status" value="1"/>
</dbReference>
<proteinExistence type="predicted"/>
<evidence type="ECO:0000313" key="7">
    <source>
        <dbReference type="Proteomes" id="UP000595254"/>
    </source>
</evidence>
<dbReference type="InterPro" id="IPR050097">
    <property type="entry name" value="Ferredoxin-NADP_redctase_2"/>
</dbReference>
<dbReference type="InterPro" id="IPR036188">
    <property type="entry name" value="FAD/NAD-bd_sf"/>
</dbReference>
<dbReference type="GO" id="GO:0016491">
    <property type="term" value="F:oxidoreductase activity"/>
    <property type="evidence" value="ECO:0007669"/>
    <property type="project" value="UniProtKB-KW"/>
</dbReference>
<accession>A0A974NMH8</accession>
<dbReference type="RefSeq" id="WP_040374806.1">
    <property type="nucleotide sequence ID" value="NZ_CP068053.1"/>
</dbReference>
<reference evidence="6 7" key="1">
    <citation type="submission" date="2021-01" db="EMBL/GenBank/DDBJ databases">
        <title>FDA dAtabase for Regulatory Grade micrObial Sequences (FDA-ARGOS): Supporting development and validation of Infectious Disease Dx tests.</title>
        <authorList>
            <person name="Nelson B."/>
            <person name="Plummer A."/>
            <person name="Tallon L."/>
            <person name="Sadzewicz L."/>
            <person name="Zhao X."/>
            <person name="Boylan J."/>
            <person name="Ott S."/>
            <person name="Bowen H."/>
            <person name="Vavikolanu K."/>
            <person name="Mehta A."/>
            <person name="Aluvathingal J."/>
            <person name="Nadendla S."/>
            <person name="Myers T."/>
            <person name="Yan Y."/>
            <person name="Sichtig H."/>
        </authorList>
    </citation>
    <scope>NUCLEOTIDE SEQUENCE [LARGE SCALE GENOMIC DNA]</scope>
    <source>
        <strain evidence="6 7">FDAARGOS_1161</strain>
    </source>
</reference>
<protein>
    <submittedName>
        <fullName evidence="6">NAD(P)/FAD-dependent oxidoreductase</fullName>
    </submittedName>
</protein>
<dbReference type="InterPro" id="IPR023753">
    <property type="entry name" value="FAD/NAD-binding_dom"/>
</dbReference>
<feature type="domain" description="FAD/NAD(P)-binding" evidence="5">
    <location>
        <begin position="5"/>
        <end position="284"/>
    </location>
</feature>
<dbReference type="PANTHER" id="PTHR48105">
    <property type="entry name" value="THIOREDOXIN REDUCTASE 1-RELATED-RELATED"/>
    <property type="match status" value="1"/>
</dbReference>
<dbReference type="Proteomes" id="UP000595254">
    <property type="component" value="Chromosome"/>
</dbReference>
<evidence type="ECO:0000256" key="3">
    <source>
        <dbReference type="ARBA" id="ARBA00022630"/>
    </source>
</evidence>
<dbReference type="Gene3D" id="3.50.50.60">
    <property type="entry name" value="FAD/NAD(P)-binding domain"/>
    <property type="match status" value="2"/>
</dbReference>
<dbReference type="KEGG" id="ppsr:I6J18_23025"/>
<evidence type="ECO:0000259" key="5">
    <source>
        <dbReference type="Pfam" id="PF07992"/>
    </source>
</evidence>
<keyword evidence="7" id="KW-1185">Reference proteome</keyword>
<dbReference type="SUPFAM" id="SSF51905">
    <property type="entry name" value="FAD/NAD(P)-binding domain"/>
    <property type="match status" value="1"/>
</dbReference>
<evidence type="ECO:0000256" key="2">
    <source>
        <dbReference type="ARBA" id="ARBA00011738"/>
    </source>
</evidence>
<evidence type="ECO:0000256" key="1">
    <source>
        <dbReference type="ARBA" id="ARBA00001974"/>
    </source>
</evidence>
<comment type="subunit">
    <text evidence="2">Homodimer.</text>
</comment>
<name>A0A974NMH8_PERPY</name>
<dbReference type="PRINTS" id="PR00368">
    <property type="entry name" value="FADPNR"/>
</dbReference>